<dbReference type="Pfam" id="PF07687">
    <property type="entry name" value="M20_dimer"/>
    <property type="match status" value="1"/>
</dbReference>
<dbReference type="InterPro" id="IPR036264">
    <property type="entry name" value="Bact_exopeptidase_dim_dom"/>
</dbReference>
<dbReference type="Pfam" id="PF01546">
    <property type="entry name" value="Peptidase_M20"/>
    <property type="match status" value="1"/>
</dbReference>
<keyword evidence="1" id="KW-0378">Hydrolase</keyword>
<keyword evidence="4" id="KW-1185">Reference proteome</keyword>
<dbReference type="PANTHER" id="PTHR11014">
    <property type="entry name" value="PEPTIDASE M20 FAMILY MEMBER"/>
    <property type="match status" value="1"/>
</dbReference>
<protein>
    <recommendedName>
        <fullName evidence="2">Peptidase M20 dimerisation domain-containing protein</fullName>
    </recommendedName>
</protein>
<reference evidence="3 4" key="1">
    <citation type="submission" date="2013-02" db="EMBL/GenBank/DDBJ databases">
        <title>The Genome Sequence of Acinetobacter calcoaceticus CIP 81.8.</title>
        <authorList>
            <consortium name="The Broad Institute Genome Sequencing Platform"/>
            <consortium name="The Broad Institute Genome Sequencing Center for Infectious Disease"/>
            <person name="Cerqueira G."/>
            <person name="Feldgarden M."/>
            <person name="Courvalin P."/>
            <person name="Perichon B."/>
            <person name="Grillot-Courvalin C."/>
            <person name="Clermont D."/>
            <person name="Rocha E."/>
            <person name="Yoon E.-J."/>
            <person name="Nemec A."/>
            <person name="Walker B."/>
            <person name="Young S.K."/>
            <person name="Zeng Q."/>
            <person name="Gargeya S."/>
            <person name="Fitzgerald M."/>
            <person name="Haas B."/>
            <person name="Abouelleil A."/>
            <person name="Alvarado L."/>
            <person name="Arachchi H.M."/>
            <person name="Berlin A.M."/>
            <person name="Chapman S.B."/>
            <person name="Dewar J."/>
            <person name="Goldberg J."/>
            <person name="Griggs A."/>
            <person name="Gujja S."/>
            <person name="Hansen M."/>
            <person name="Howarth C."/>
            <person name="Imamovic A."/>
            <person name="Larimer J."/>
            <person name="McCowan C."/>
            <person name="Murphy C."/>
            <person name="Neiman D."/>
            <person name="Pearson M."/>
            <person name="Priest M."/>
            <person name="Roberts A."/>
            <person name="Saif S."/>
            <person name="Shea T."/>
            <person name="Sisk P."/>
            <person name="Sykes S."/>
            <person name="Wortman J."/>
            <person name="Nusbaum C."/>
            <person name="Birren B."/>
        </authorList>
    </citation>
    <scope>NUCLEOTIDE SEQUENCE [LARGE SCALE GENOMIC DNA]</scope>
    <source>
        <strain evidence="3 4">CIP 81.8</strain>
    </source>
</reference>
<gene>
    <name evidence="3" type="ORF">F936_03210</name>
</gene>
<dbReference type="Proteomes" id="UP000013024">
    <property type="component" value="Unassembled WGS sequence"/>
</dbReference>
<accession>A0ABN0K3C9</accession>
<dbReference type="Gene3D" id="3.40.630.10">
    <property type="entry name" value="Zn peptidases"/>
    <property type="match status" value="1"/>
</dbReference>
<dbReference type="RefSeq" id="WP_005048827.1">
    <property type="nucleotide sequence ID" value="NZ_KB849780.1"/>
</dbReference>
<dbReference type="Gene3D" id="3.30.70.360">
    <property type="match status" value="1"/>
</dbReference>
<proteinExistence type="predicted"/>
<comment type="caution">
    <text evidence="3">The sequence shown here is derived from an EMBL/GenBank/DDBJ whole genome shotgun (WGS) entry which is preliminary data.</text>
</comment>
<organism evidence="3 4">
    <name type="scientific">Acinetobacter calcoaceticus DSM 30006 = CIP 81.8</name>
    <dbReference type="NCBI Taxonomy" id="981331"/>
    <lineage>
        <taxon>Bacteria</taxon>
        <taxon>Pseudomonadati</taxon>
        <taxon>Pseudomonadota</taxon>
        <taxon>Gammaproteobacteria</taxon>
        <taxon>Moraxellales</taxon>
        <taxon>Moraxellaceae</taxon>
        <taxon>Acinetobacter</taxon>
        <taxon>Acinetobacter calcoaceticus/baumannii complex</taxon>
    </lineage>
</organism>
<evidence type="ECO:0000313" key="4">
    <source>
        <dbReference type="Proteomes" id="UP000013024"/>
    </source>
</evidence>
<dbReference type="InterPro" id="IPR017439">
    <property type="entry name" value="Amidohydrolase"/>
</dbReference>
<sequence>MNKIIKNGIFLGLSTLMAGYGTVLHAEVNPSNLPTVSQKALTIIDGQTEWLSKVYKDIHEHPELGFMETRTSAIVAKELKSLGFDVKTGIAKTGVVGILKNGAGPTVMYRADMDANTVQEATGLPYASKVRVKLDDGTETPVAHMCGHDAHVTWMLSMAKTMVALKKEWSGTIILVAQPAEEPVTGAKAMVTDGLWTKYNLPKPDYFFAVHTTPAPVGTVINAPGPRMAGTDQLDILFKGVGGHGSLPYLTKNPISMAANAITQYQTIMGNAVNTQQPAALSIGSIQAGNSNNVIPSTALVKMNMRWFDPKVRETMLNNIKLMSEGAAEMQGMSQDQLPTLTLKGSTMPVVNNKEFSARLNGPLKALLGDKQVLTNFPPFMGSEDVHHLLGDQKDIPFNFMFIGVADPVVFANAVKQGKPAPYIPHSPNYVVDLKALPVGAKVATVSMLELLNKK</sequence>
<dbReference type="PANTHER" id="PTHR11014:SF63">
    <property type="entry name" value="METALLOPEPTIDASE, PUTATIVE (AFU_ORTHOLOGUE AFUA_6G09600)-RELATED"/>
    <property type="match status" value="1"/>
</dbReference>
<dbReference type="EMBL" id="APQI01000006">
    <property type="protein sequence ID" value="ENV97570.1"/>
    <property type="molecule type" value="Genomic_DNA"/>
</dbReference>
<dbReference type="SUPFAM" id="SSF55031">
    <property type="entry name" value="Bacterial exopeptidase dimerisation domain"/>
    <property type="match status" value="1"/>
</dbReference>
<evidence type="ECO:0000313" key="3">
    <source>
        <dbReference type="EMBL" id="ENV97570.1"/>
    </source>
</evidence>
<evidence type="ECO:0000256" key="1">
    <source>
        <dbReference type="ARBA" id="ARBA00022801"/>
    </source>
</evidence>
<dbReference type="InterPro" id="IPR002933">
    <property type="entry name" value="Peptidase_M20"/>
</dbReference>
<evidence type="ECO:0000259" key="2">
    <source>
        <dbReference type="Pfam" id="PF07687"/>
    </source>
</evidence>
<dbReference type="NCBIfam" id="TIGR01891">
    <property type="entry name" value="amidohydrolases"/>
    <property type="match status" value="1"/>
</dbReference>
<name>A0ABN0K3C9_ACICA</name>
<dbReference type="GeneID" id="92918433"/>
<feature type="domain" description="Peptidase M20 dimerisation" evidence="2">
    <location>
        <begin position="235"/>
        <end position="317"/>
    </location>
</feature>
<dbReference type="SUPFAM" id="SSF53187">
    <property type="entry name" value="Zn-dependent exopeptidases"/>
    <property type="match status" value="1"/>
</dbReference>
<dbReference type="InterPro" id="IPR011650">
    <property type="entry name" value="Peptidase_M20_dimer"/>
</dbReference>
<dbReference type="PIRSF" id="PIRSF005962">
    <property type="entry name" value="Pept_M20D_amidohydro"/>
    <property type="match status" value="1"/>
</dbReference>